<gene>
    <name evidence="3" type="ORF">INR99_08680</name>
</gene>
<evidence type="ECO:0000313" key="4">
    <source>
        <dbReference type="Proteomes" id="UP000604481"/>
    </source>
</evidence>
<dbReference type="Proteomes" id="UP000604481">
    <property type="component" value="Unassembled WGS sequence"/>
</dbReference>
<feature type="domain" description="(S)-ureidoglycine aminohydrolase cupin" evidence="2">
    <location>
        <begin position="40"/>
        <end position="112"/>
    </location>
</feature>
<dbReference type="AlphaFoldDB" id="A0A8J7FZY3"/>
<sequence length="122" mass="13514">MKITDFRDSITPAHDQPSPERLLSQTSPARTTWEHYLSCDQAFSCGIWACEPGHWRIRFAANKHEFFCVISGKVRLHAESGQLTEVGPGDAAVIPAGFIGSFEVVEAVRKYFVVYESPLSAG</sequence>
<evidence type="ECO:0000313" key="3">
    <source>
        <dbReference type="EMBL" id="MBE9609425.1"/>
    </source>
</evidence>
<dbReference type="SUPFAM" id="SSF51182">
    <property type="entry name" value="RmlC-like cupins"/>
    <property type="match status" value="1"/>
</dbReference>
<protein>
    <submittedName>
        <fullName evidence="3">DUF861 domain-containing protein</fullName>
    </submittedName>
</protein>
<dbReference type="RefSeq" id="WP_194115951.1">
    <property type="nucleotide sequence ID" value="NZ_JADFUA010000004.1"/>
</dbReference>
<dbReference type="InterPro" id="IPR014710">
    <property type="entry name" value="RmlC-like_jellyroll"/>
</dbReference>
<name>A0A8J7FZY3_9NEIS</name>
<comment type="caution">
    <text evidence="3">The sequence shown here is derived from an EMBL/GenBank/DDBJ whole genome shotgun (WGS) entry which is preliminary data.</text>
</comment>
<dbReference type="Gene3D" id="2.60.120.10">
    <property type="entry name" value="Jelly Rolls"/>
    <property type="match status" value="1"/>
</dbReference>
<keyword evidence="4" id="KW-1185">Reference proteome</keyword>
<accession>A0A8J7FZY3</accession>
<evidence type="ECO:0000256" key="1">
    <source>
        <dbReference type="SAM" id="MobiDB-lite"/>
    </source>
</evidence>
<dbReference type="InterPro" id="IPR008579">
    <property type="entry name" value="UGlyAH_Cupin_dom"/>
</dbReference>
<organism evidence="3 4">
    <name type="scientific">Chitinilyticum piscinae</name>
    <dbReference type="NCBI Taxonomy" id="2866724"/>
    <lineage>
        <taxon>Bacteria</taxon>
        <taxon>Pseudomonadati</taxon>
        <taxon>Pseudomonadota</taxon>
        <taxon>Betaproteobacteria</taxon>
        <taxon>Neisseriales</taxon>
        <taxon>Chitinibacteraceae</taxon>
        <taxon>Chitinilyticum</taxon>
    </lineage>
</organism>
<dbReference type="PANTHER" id="PTHR40943">
    <property type="entry name" value="CYTOPLASMIC PROTEIN-RELATED"/>
    <property type="match status" value="1"/>
</dbReference>
<dbReference type="CDD" id="cd02227">
    <property type="entry name" value="cupin_TM1112-like"/>
    <property type="match status" value="1"/>
</dbReference>
<proteinExistence type="predicted"/>
<dbReference type="EMBL" id="JADFUA010000004">
    <property type="protein sequence ID" value="MBE9609425.1"/>
    <property type="molecule type" value="Genomic_DNA"/>
</dbReference>
<dbReference type="Pfam" id="PF05899">
    <property type="entry name" value="Cupin_3"/>
    <property type="match status" value="1"/>
</dbReference>
<evidence type="ECO:0000259" key="2">
    <source>
        <dbReference type="Pfam" id="PF05899"/>
    </source>
</evidence>
<dbReference type="InterPro" id="IPR011051">
    <property type="entry name" value="RmlC_Cupin_sf"/>
</dbReference>
<reference evidence="3 4" key="1">
    <citation type="submission" date="2020-10" db="EMBL/GenBank/DDBJ databases">
        <title>The genome sequence of Chitinilyticum litopenaei 4Y14.</title>
        <authorList>
            <person name="Liu Y."/>
        </authorList>
    </citation>
    <scope>NUCLEOTIDE SEQUENCE [LARGE SCALE GENOMIC DNA]</scope>
    <source>
        <strain evidence="3 4">4Y14</strain>
    </source>
</reference>
<feature type="region of interest" description="Disordered" evidence="1">
    <location>
        <begin position="1"/>
        <end position="25"/>
    </location>
</feature>
<dbReference type="PANTHER" id="PTHR40943:SF2">
    <property type="entry name" value="(S)-UREIDOGLYCINE AMINOHYDROLASE CUPIN DOMAIN-CONTAINING PROTEIN"/>
    <property type="match status" value="1"/>
</dbReference>